<dbReference type="Pfam" id="PF13895">
    <property type="entry name" value="Ig_2"/>
    <property type="match status" value="1"/>
</dbReference>
<dbReference type="STRING" id="56723.ENSLBEP00000017723"/>
<dbReference type="GO" id="GO:0006955">
    <property type="term" value="P:immune response"/>
    <property type="evidence" value="ECO:0007669"/>
    <property type="project" value="TreeGrafter"/>
</dbReference>
<accession>A0A3Q3FER4</accession>
<dbReference type="InterPro" id="IPR036179">
    <property type="entry name" value="Ig-like_dom_sf"/>
</dbReference>
<dbReference type="Proteomes" id="UP000261660">
    <property type="component" value="Unplaced"/>
</dbReference>
<dbReference type="SMART" id="SM00408">
    <property type="entry name" value="IGc2"/>
    <property type="match status" value="3"/>
</dbReference>
<feature type="signal peptide" evidence="4">
    <location>
        <begin position="1"/>
        <end position="17"/>
    </location>
</feature>
<evidence type="ECO:0000313" key="6">
    <source>
        <dbReference type="Ensembl" id="ENSLBEP00000017723.1"/>
    </source>
</evidence>
<dbReference type="GO" id="GO:0004888">
    <property type="term" value="F:transmembrane signaling receptor activity"/>
    <property type="evidence" value="ECO:0007669"/>
    <property type="project" value="TreeGrafter"/>
</dbReference>
<evidence type="ECO:0000256" key="4">
    <source>
        <dbReference type="SAM" id="SignalP"/>
    </source>
</evidence>
<keyword evidence="7" id="KW-1185">Reference proteome</keyword>
<keyword evidence="3" id="KW-1133">Transmembrane helix</keyword>
<evidence type="ECO:0000256" key="3">
    <source>
        <dbReference type="SAM" id="Phobius"/>
    </source>
</evidence>
<keyword evidence="3" id="KW-0812">Transmembrane</keyword>
<keyword evidence="1 4" id="KW-0732">Signal</keyword>
<dbReference type="InterPro" id="IPR050488">
    <property type="entry name" value="Ig_Fc_receptor"/>
</dbReference>
<dbReference type="InterPro" id="IPR003599">
    <property type="entry name" value="Ig_sub"/>
</dbReference>
<dbReference type="InParanoid" id="A0A3Q3FER4"/>
<dbReference type="PROSITE" id="PS50835">
    <property type="entry name" value="IG_LIKE"/>
    <property type="match status" value="1"/>
</dbReference>
<sequence>MKTTLLFLLLRLYFTSAQSRATLIVSPSSSQFFEYNSVSLICDHSSSDEWTVWRYTSRTKLELSSCNSGWGNPTPSRCDIKAIKPLDSGMYWCESKYRDSSNMVNITVITDKGVILQSPAGLVTEGDNITLNCKEQNTNNLQAEFYRNNFSLSTKPEGNMTIHQVSKSNEGEYKCRMSENKSSPSWLLIEDGLDPAVLTVSPDSSQTFEYKILNLSCRHDRSSHGWRIARVTLDHKLSHCGVGWGTPSSSGCFIQTAKKTDSAVYWCESATRQRSNSVNFTVHHGNVTLQTPLRPLTEGDNVTLLCKTKTSHTLPCDFYKDGAHVKTEPAGHMTIHGVSTSDEGLYWCHIAGYGESPPSWLFVRGSNSSPSPSALTIILIRLPVVVAPFAICTVLALFSCRHTGNSLKSC</sequence>
<dbReference type="InterPro" id="IPR013783">
    <property type="entry name" value="Ig-like_fold"/>
</dbReference>
<feature type="chain" id="PRO_5018727225" description="Ig-like domain-containing protein" evidence="4">
    <location>
        <begin position="18"/>
        <end position="410"/>
    </location>
</feature>
<feature type="domain" description="Ig-like" evidence="5">
    <location>
        <begin position="112"/>
        <end position="185"/>
    </location>
</feature>
<feature type="transmembrane region" description="Helical" evidence="3">
    <location>
        <begin position="374"/>
        <end position="398"/>
    </location>
</feature>
<keyword evidence="2" id="KW-1015">Disulfide bond</keyword>
<dbReference type="GO" id="GO:0009897">
    <property type="term" value="C:external side of plasma membrane"/>
    <property type="evidence" value="ECO:0007669"/>
    <property type="project" value="TreeGrafter"/>
</dbReference>
<evidence type="ECO:0000313" key="7">
    <source>
        <dbReference type="Proteomes" id="UP000261660"/>
    </source>
</evidence>
<evidence type="ECO:0000256" key="1">
    <source>
        <dbReference type="ARBA" id="ARBA00022729"/>
    </source>
</evidence>
<dbReference type="PANTHER" id="PTHR11481:SF64">
    <property type="entry name" value="FC RECEPTOR-LIKE PROTEIN 4"/>
    <property type="match status" value="1"/>
</dbReference>
<organism evidence="6 7">
    <name type="scientific">Labrus bergylta</name>
    <name type="common">ballan wrasse</name>
    <dbReference type="NCBI Taxonomy" id="56723"/>
    <lineage>
        <taxon>Eukaryota</taxon>
        <taxon>Metazoa</taxon>
        <taxon>Chordata</taxon>
        <taxon>Craniata</taxon>
        <taxon>Vertebrata</taxon>
        <taxon>Euteleostomi</taxon>
        <taxon>Actinopterygii</taxon>
        <taxon>Neopterygii</taxon>
        <taxon>Teleostei</taxon>
        <taxon>Neoteleostei</taxon>
        <taxon>Acanthomorphata</taxon>
        <taxon>Eupercaria</taxon>
        <taxon>Labriformes</taxon>
        <taxon>Labridae</taxon>
        <taxon>Labrus</taxon>
    </lineage>
</organism>
<dbReference type="SMART" id="SM00409">
    <property type="entry name" value="IG"/>
    <property type="match status" value="4"/>
</dbReference>
<dbReference type="InterPro" id="IPR003598">
    <property type="entry name" value="Ig_sub2"/>
</dbReference>
<evidence type="ECO:0000259" key="5">
    <source>
        <dbReference type="PROSITE" id="PS50835"/>
    </source>
</evidence>
<reference evidence="6" key="2">
    <citation type="submission" date="2025-09" db="UniProtKB">
        <authorList>
            <consortium name="Ensembl"/>
        </authorList>
    </citation>
    <scope>IDENTIFICATION</scope>
</reference>
<dbReference type="PANTHER" id="PTHR11481">
    <property type="entry name" value="IMMUNOGLOBULIN FC RECEPTOR"/>
    <property type="match status" value="1"/>
</dbReference>
<keyword evidence="3" id="KW-0472">Membrane</keyword>
<dbReference type="Gene3D" id="2.60.40.10">
    <property type="entry name" value="Immunoglobulins"/>
    <property type="match status" value="4"/>
</dbReference>
<dbReference type="Ensembl" id="ENSLBET00000018715.1">
    <property type="protein sequence ID" value="ENSLBEP00000017723.1"/>
    <property type="gene ID" value="ENSLBEG00000013680.1"/>
</dbReference>
<reference evidence="6" key="1">
    <citation type="submission" date="2025-08" db="UniProtKB">
        <authorList>
            <consortium name="Ensembl"/>
        </authorList>
    </citation>
    <scope>IDENTIFICATION</scope>
</reference>
<evidence type="ECO:0000256" key="2">
    <source>
        <dbReference type="ARBA" id="ARBA00023157"/>
    </source>
</evidence>
<protein>
    <recommendedName>
        <fullName evidence="5">Ig-like domain-containing protein</fullName>
    </recommendedName>
</protein>
<dbReference type="AlphaFoldDB" id="A0A3Q3FER4"/>
<proteinExistence type="predicted"/>
<dbReference type="InterPro" id="IPR007110">
    <property type="entry name" value="Ig-like_dom"/>
</dbReference>
<name>A0A3Q3FER4_9LABR</name>
<dbReference type="GO" id="GO:0007166">
    <property type="term" value="P:cell surface receptor signaling pathway"/>
    <property type="evidence" value="ECO:0007669"/>
    <property type="project" value="TreeGrafter"/>
</dbReference>
<dbReference type="SUPFAM" id="SSF48726">
    <property type="entry name" value="Immunoglobulin"/>
    <property type="match status" value="3"/>
</dbReference>
<dbReference type="GeneTree" id="ENSGT00940000175251"/>